<protein>
    <submittedName>
        <fullName evidence="2">Uncharacterized protein</fullName>
    </submittedName>
</protein>
<evidence type="ECO:0000256" key="1">
    <source>
        <dbReference type="SAM" id="Phobius"/>
    </source>
</evidence>
<dbReference type="AlphaFoldDB" id="A0A147BCD5"/>
<sequence>MVLHPRLLPSRYFPSLAAAVPGTSLWASTPCIPSLRHHKPVATNWANFIGKILSLFLSCILSSLFLLRANTLPANCTLLLF</sequence>
<reference evidence="2" key="1">
    <citation type="journal article" date="2018" name="PLoS Negl. Trop. Dis.">
        <title>Sialome diversity of ticks revealed by RNAseq of single tick salivary glands.</title>
        <authorList>
            <person name="Perner J."/>
            <person name="Kropackova S."/>
            <person name="Kopacek P."/>
            <person name="Ribeiro J.M."/>
        </authorList>
    </citation>
    <scope>NUCLEOTIDE SEQUENCE</scope>
    <source>
        <strain evidence="2">Siblings of single egg batch collected in Ceske Budejovice</strain>
        <tissue evidence="2">Salivary glands</tissue>
    </source>
</reference>
<keyword evidence="1" id="KW-1133">Transmembrane helix</keyword>
<proteinExistence type="predicted"/>
<feature type="transmembrane region" description="Helical" evidence="1">
    <location>
        <begin position="48"/>
        <end position="67"/>
    </location>
</feature>
<accession>A0A147BCD5</accession>
<name>A0A147BCD5_IXORI</name>
<keyword evidence="1" id="KW-0472">Membrane</keyword>
<organism evidence="2">
    <name type="scientific">Ixodes ricinus</name>
    <name type="common">Common tick</name>
    <name type="synonym">Acarus ricinus</name>
    <dbReference type="NCBI Taxonomy" id="34613"/>
    <lineage>
        <taxon>Eukaryota</taxon>
        <taxon>Metazoa</taxon>
        <taxon>Ecdysozoa</taxon>
        <taxon>Arthropoda</taxon>
        <taxon>Chelicerata</taxon>
        <taxon>Arachnida</taxon>
        <taxon>Acari</taxon>
        <taxon>Parasitiformes</taxon>
        <taxon>Ixodida</taxon>
        <taxon>Ixodoidea</taxon>
        <taxon>Ixodidae</taxon>
        <taxon>Ixodinae</taxon>
        <taxon>Ixodes</taxon>
    </lineage>
</organism>
<keyword evidence="1" id="KW-0812">Transmembrane</keyword>
<evidence type="ECO:0000313" key="2">
    <source>
        <dbReference type="EMBL" id="JAR88122.1"/>
    </source>
</evidence>
<dbReference type="EMBL" id="GEGO01007282">
    <property type="protein sequence ID" value="JAR88122.1"/>
    <property type="molecule type" value="Transcribed_RNA"/>
</dbReference>